<protein>
    <submittedName>
        <fullName evidence="2">Uncharacterized protein</fullName>
    </submittedName>
</protein>
<keyword evidence="3" id="KW-1185">Reference proteome</keyword>
<feature type="compositionally biased region" description="Polar residues" evidence="1">
    <location>
        <begin position="68"/>
        <end position="78"/>
    </location>
</feature>
<reference evidence="2 3" key="1">
    <citation type="submission" date="2019-05" db="EMBL/GenBank/DDBJ databases">
        <title>Another draft genome of Portunus trituberculatus and its Hox gene families provides insights of decapod evolution.</title>
        <authorList>
            <person name="Jeong J.-H."/>
            <person name="Song I."/>
            <person name="Kim S."/>
            <person name="Choi T."/>
            <person name="Kim D."/>
            <person name="Ryu S."/>
            <person name="Kim W."/>
        </authorList>
    </citation>
    <scope>NUCLEOTIDE SEQUENCE [LARGE SCALE GENOMIC DNA]</scope>
    <source>
        <tissue evidence="2">Muscle</tissue>
    </source>
</reference>
<gene>
    <name evidence="2" type="ORF">E2C01_083945</name>
</gene>
<name>A0A5B7J660_PORTR</name>
<accession>A0A5B7J660</accession>
<evidence type="ECO:0000256" key="1">
    <source>
        <dbReference type="SAM" id="MobiDB-lite"/>
    </source>
</evidence>
<evidence type="ECO:0000313" key="3">
    <source>
        <dbReference type="Proteomes" id="UP000324222"/>
    </source>
</evidence>
<proteinExistence type="predicted"/>
<evidence type="ECO:0000313" key="2">
    <source>
        <dbReference type="EMBL" id="MPC89017.1"/>
    </source>
</evidence>
<sequence>MVPCGLPGPALVVSLASARRYVPLPVLPSGYGADLCSLFSRCSITRLHSPTSPQVLVRAAAHRHPRGTRSSGHNSVAQSIRILHE</sequence>
<comment type="caution">
    <text evidence="2">The sequence shown here is derived from an EMBL/GenBank/DDBJ whole genome shotgun (WGS) entry which is preliminary data.</text>
</comment>
<dbReference type="Proteomes" id="UP000324222">
    <property type="component" value="Unassembled WGS sequence"/>
</dbReference>
<organism evidence="2 3">
    <name type="scientific">Portunus trituberculatus</name>
    <name type="common">Swimming crab</name>
    <name type="synonym">Neptunus trituberculatus</name>
    <dbReference type="NCBI Taxonomy" id="210409"/>
    <lineage>
        <taxon>Eukaryota</taxon>
        <taxon>Metazoa</taxon>
        <taxon>Ecdysozoa</taxon>
        <taxon>Arthropoda</taxon>
        <taxon>Crustacea</taxon>
        <taxon>Multicrustacea</taxon>
        <taxon>Malacostraca</taxon>
        <taxon>Eumalacostraca</taxon>
        <taxon>Eucarida</taxon>
        <taxon>Decapoda</taxon>
        <taxon>Pleocyemata</taxon>
        <taxon>Brachyura</taxon>
        <taxon>Eubrachyura</taxon>
        <taxon>Portunoidea</taxon>
        <taxon>Portunidae</taxon>
        <taxon>Portuninae</taxon>
        <taxon>Portunus</taxon>
    </lineage>
</organism>
<feature type="region of interest" description="Disordered" evidence="1">
    <location>
        <begin position="62"/>
        <end position="85"/>
    </location>
</feature>
<dbReference type="EMBL" id="VSRR010079664">
    <property type="protein sequence ID" value="MPC89017.1"/>
    <property type="molecule type" value="Genomic_DNA"/>
</dbReference>
<dbReference type="AlphaFoldDB" id="A0A5B7J660"/>